<dbReference type="AlphaFoldDB" id="A0A6B0RL85"/>
<feature type="compositionally biased region" description="Basic and acidic residues" evidence="1">
    <location>
        <begin position="48"/>
        <end position="60"/>
    </location>
</feature>
<keyword evidence="3" id="KW-1185">Reference proteome</keyword>
<sequence length="66" mass="7007">MLRGGFRSSFRRREGGQPLCAGLLSLCCGTVVATTGAFQGRTVTEEDPGGRSLREAENPHSTDPVL</sequence>
<evidence type="ECO:0000313" key="2">
    <source>
        <dbReference type="EMBL" id="MXQ89761.1"/>
    </source>
</evidence>
<name>A0A6B0RL85_9CETA</name>
<organism evidence="2 3">
    <name type="scientific">Bos mutus</name>
    <name type="common">wild yak</name>
    <dbReference type="NCBI Taxonomy" id="72004"/>
    <lineage>
        <taxon>Eukaryota</taxon>
        <taxon>Metazoa</taxon>
        <taxon>Chordata</taxon>
        <taxon>Craniata</taxon>
        <taxon>Vertebrata</taxon>
        <taxon>Euteleostomi</taxon>
        <taxon>Mammalia</taxon>
        <taxon>Eutheria</taxon>
        <taxon>Laurasiatheria</taxon>
        <taxon>Artiodactyla</taxon>
        <taxon>Ruminantia</taxon>
        <taxon>Pecora</taxon>
        <taxon>Bovidae</taxon>
        <taxon>Bovinae</taxon>
        <taxon>Bos</taxon>
    </lineage>
</organism>
<dbReference type="EMBL" id="VBQZ03000058">
    <property type="protein sequence ID" value="MXQ89761.1"/>
    <property type="molecule type" value="Genomic_DNA"/>
</dbReference>
<feature type="region of interest" description="Disordered" evidence="1">
    <location>
        <begin position="39"/>
        <end position="66"/>
    </location>
</feature>
<accession>A0A6B0RL85</accession>
<evidence type="ECO:0000313" key="3">
    <source>
        <dbReference type="Proteomes" id="UP000322234"/>
    </source>
</evidence>
<proteinExistence type="predicted"/>
<comment type="caution">
    <text evidence="2">The sequence shown here is derived from an EMBL/GenBank/DDBJ whole genome shotgun (WGS) entry which is preliminary data.</text>
</comment>
<evidence type="ECO:0000256" key="1">
    <source>
        <dbReference type="SAM" id="MobiDB-lite"/>
    </source>
</evidence>
<protein>
    <submittedName>
        <fullName evidence="2">Uncharacterized protein</fullName>
    </submittedName>
</protein>
<gene>
    <name evidence="2" type="ORF">E5288_WYG011593</name>
</gene>
<dbReference type="Proteomes" id="UP000322234">
    <property type="component" value="Unassembled WGS sequence"/>
</dbReference>
<reference evidence="2" key="1">
    <citation type="submission" date="2019-10" db="EMBL/GenBank/DDBJ databases">
        <title>The sequence and de novo assembly of the wild yak genome.</title>
        <authorList>
            <person name="Liu Y."/>
        </authorList>
    </citation>
    <scope>NUCLEOTIDE SEQUENCE [LARGE SCALE GENOMIC DNA]</scope>
    <source>
        <strain evidence="2">WY2019</strain>
    </source>
</reference>